<evidence type="ECO:0000256" key="2">
    <source>
        <dbReference type="ARBA" id="ARBA00009320"/>
    </source>
</evidence>
<comment type="pathway">
    <text evidence="7">Cofactor biosynthesis; tetrahydrofolate biosynthesis; 4-aminobenzoate from chorismate: step 2/2.</text>
</comment>
<dbReference type="InterPro" id="IPR001544">
    <property type="entry name" value="Aminotrans_IV"/>
</dbReference>
<keyword evidence="6 13" id="KW-0456">Lyase</keyword>
<dbReference type="InterPro" id="IPR043131">
    <property type="entry name" value="BCAT-like_N"/>
</dbReference>
<reference evidence="13 14" key="1">
    <citation type="submission" date="2021-02" db="EMBL/GenBank/DDBJ databases">
        <authorList>
            <person name="Park J.-S."/>
        </authorList>
    </citation>
    <scope>NUCLEOTIDE SEQUENCE [LARGE SCALE GENOMIC DNA]</scope>
    <source>
        <strain evidence="13 14">188UL20-2</strain>
    </source>
</reference>
<dbReference type="EC" id="4.1.3.38" evidence="8 10"/>
<organism evidence="13 14">
    <name type="scientific">Vibrio ulleungensis</name>
    <dbReference type="NCBI Taxonomy" id="2807619"/>
    <lineage>
        <taxon>Bacteria</taxon>
        <taxon>Pseudomonadati</taxon>
        <taxon>Pseudomonadota</taxon>
        <taxon>Gammaproteobacteria</taxon>
        <taxon>Vibrionales</taxon>
        <taxon>Vibrionaceae</taxon>
        <taxon>Vibrio</taxon>
    </lineage>
</organism>
<dbReference type="PANTHER" id="PTHR42743:SF2">
    <property type="entry name" value="AMINODEOXYCHORISMATE LYASE"/>
    <property type="match status" value="1"/>
</dbReference>
<comment type="catalytic activity">
    <reaction evidence="9">
        <text>4-amino-4-deoxychorismate = 4-aminobenzoate + pyruvate + H(+)</text>
        <dbReference type="Rhea" id="RHEA:16201"/>
        <dbReference type="ChEBI" id="CHEBI:15361"/>
        <dbReference type="ChEBI" id="CHEBI:15378"/>
        <dbReference type="ChEBI" id="CHEBI:17836"/>
        <dbReference type="ChEBI" id="CHEBI:58406"/>
        <dbReference type="EC" id="4.1.3.38"/>
    </reaction>
</comment>
<dbReference type="Gene3D" id="3.30.470.10">
    <property type="match status" value="1"/>
</dbReference>
<dbReference type="InterPro" id="IPR043132">
    <property type="entry name" value="BCAT-like_C"/>
</dbReference>
<dbReference type="GO" id="GO:0008696">
    <property type="term" value="F:4-amino-4-deoxychorismate lyase activity"/>
    <property type="evidence" value="ECO:0007669"/>
    <property type="project" value="UniProtKB-EC"/>
</dbReference>
<name>A0ABS2HGB9_9VIBR</name>
<dbReference type="PROSITE" id="PS00770">
    <property type="entry name" value="AA_TRANSFER_CLASS_4"/>
    <property type="match status" value="1"/>
</dbReference>
<keyword evidence="4 12" id="KW-0663">Pyridoxal phosphate</keyword>
<protein>
    <recommendedName>
        <fullName evidence="8 10">Aminodeoxychorismate lyase</fullName>
        <ecNumber evidence="8 10">4.1.3.38</ecNumber>
    </recommendedName>
</protein>
<dbReference type="NCBIfam" id="TIGR03461">
    <property type="entry name" value="pabC_Proteo"/>
    <property type="match status" value="1"/>
</dbReference>
<comment type="cofactor">
    <cofactor evidence="1 12">
        <name>pyridoxal 5'-phosphate</name>
        <dbReference type="ChEBI" id="CHEBI:597326"/>
    </cofactor>
</comment>
<gene>
    <name evidence="13" type="primary">pabC</name>
    <name evidence="13" type="ORF">JQC93_09230</name>
</gene>
<dbReference type="InterPro" id="IPR018300">
    <property type="entry name" value="Aminotrans_IV_CS"/>
</dbReference>
<dbReference type="Pfam" id="PF01063">
    <property type="entry name" value="Aminotran_4"/>
    <property type="match status" value="1"/>
</dbReference>
<comment type="subunit">
    <text evidence="3">Homodimer.</text>
</comment>
<evidence type="ECO:0000313" key="13">
    <source>
        <dbReference type="EMBL" id="MBM7036588.1"/>
    </source>
</evidence>
<sequence>MWINGVKQEHVPALDRSFQYGDGCFTTIQTQFGELRHWELHVERMQACLNTLGIATPQWRNIKYQLMDIALDDPIAGVKLLISRGSGGRGYASPHNAHSLIMSNHFSYPQHYPQWQTDGIKLGISRIKLGHNPLLAGHKHNNRLEQVLVKNDLDAQQVDDGLVLDINEHIVETSSANIFWRKGSTLYTPILDKAGVAGIIRRLIIQDAEPLGFKALLGRFDLVDLHDADEVFVSNALLGVAPVVQVGERRYPIGELTLKLQKRV</sequence>
<evidence type="ECO:0000313" key="14">
    <source>
        <dbReference type="Proteomes" id="UP000809621"/>
    </source>
</evidence>
<dbReference type="CDD" id="cd01559">
    <property type="entry name" value="ADCL_like"/>
    <property type="match status" value="1"/>
</dbReference>
<accession>A0ABS2HGB9</accession>
<dbReference type="EMBL" id="JAFEUM010000003">
    <property type="protein sequence ID" value="MBM7036588.1"/>
    <property type="molecule type" value="Genomic_DNA"/>
</dbReference>
<evidence type="ECO:0000256" key="9">
    <source>
        <dbReference type="ARBA" id="ARBA00049529"/>
    </source>
</evidence>
<dbReference type="Gene3D" id="3.20.10.10">
    <property type="entry name" value="D-amino Acid Aminotransferase, subunit A, domain 2"/>
    <property type="match status" value="1"/>
</dbReference>
<dbReference type="Proteomes" id="UP000809621">
    <property type="component" value="Unassembled WGS sequence"/>
</dbReference>
<dbReference type="PANTHER" id="PTHR42743">
    <property type="entry name" value="AMINO-ACID AMINOTRANSFERASE"/>
    <property type="match status" value="1"/>
</dbReference>
<keyword evidence="5" id="KW-0289">Folate biosynthesis</keyword>
<evidence type="ECO:0000256" key="11">
    <source>
        <dbReference type="RuleBase" id="RU004106"/>
    </source>
</evidence>
<dbReference type="InterPro" id="IPR036038">
    <property type="entry name" value="Aminotransferase-like"/>
</dbReference>
<dbReference type="NCBIfam" id="NF004761">
    <property type="entry name" value="PRK06092.1"/>
    <property type="match status" value="1"/>
</dbReference>
<evidence type="ECO:0000256" key="1">
    <source>
        <dbReference type="ARBA" id="ARBA00001933"/>
    </source>
</evidence>
<evidence type="ECO:0000256" key="4">
    <source>
        <dbReference type="ARBA" id="ARBA00022898"/>
    </source>
</evidence>
<evidence type="ECO:0000256" key="7">
    <source>
        <dbReference type="ARBA" id="ARBA00035633"/>
    </source>
</evidence>
<evidence type="ECO:0000256" key="6">
    <source>
        <dbReference type="ARBA" id="ARBA00023239"/>
    </source>
</evidence>
<comment type="similarity">
    <text evidence="2 11">Belongs to the class-IV pyridoxal-phosphate-dependent aminotransferase family.</text>
</comment>
<evidence type="ECO:0000256" key="5">
    <source>
        <dbReference type="ARBA" id="ARBA00022909"/>
    </source>
</evidence>
<evidence type="ECO:0000256" key="3">
    <source>
        <dbReference type="ARBA" id="ARBA00011738"/>
    </source>
</evidence>
<evidence type="ECO:0000256" key="12">
    <source>
        <dbReference type="RuleBase" id="RU004516"/>
    </source>
</evidence>
<comment type="caution">
    <text evidence="13">The sequence shown here is derived from an EMBL/GenBank/DDBJ whole genome shotgun (WGS) entry which is preliminary data.</text>
</comment>
<evidence type="ECO:0000256" key="10">
    <source>
        <dbReference type="NCBIfam" id="TIGR03461"/>
    </source>
</evidence>
<evidence type="ECO:0000256" key="8">
    <source>
        <dbReference type="ARBA" id="ARBA00035676"/>
    </source>
</evidence>
<dbReference type="SUPFAM" id="SSF56752">
    <property type="entry name" value="D-aminoacid aminotransferase-like PLP-dependent enzymes"/>
    <property type="match status" value="1"/>
</dbReference>
<dbReference type="RefSeq" id="WP_205158161.1">
    <property type="nucleotide sequence ID" value="NZ_JAFEUM010000003.1"/>
</dbReference>
<proteinExistence type="inferred from homology"/>
<dbReference type="InterPro" id="IPR017824">
    <property type="entry name" value="Aminodeoxychorismate_lyase_IV"/>
</dbReference>
<keyword evidence="14" id="KW-1185">Reference proteome</keyword>
<dbReference type="InterPro" id="IPR050571">
    <property type="entry name" value="Class-IV_PLP-Dep_Aminotrnsfr"/>
</dbReference>